<evidence type="ECO:0000313" key="15">
    <source>
        <dbReference type="EMBL" id="OGM78866.1"/>
    </source>
</evidence>
<evidence type="ECO:0000256" key="11">
    <source>
        <dbReference type="HAMAP-Rule" id="MF_01498"/>
    </source>
</evidence>
<keyword evidence="3 11" id="KW-0227">DNA damage</keyword>
<dbReference type="EMBL" id="MGHY01000026">
    <property type="protein sequence ID" value="OGM78866.1"/>
    <property type="molecule type" value="Genomic_DNA"/>
</dbReference>
<evidence type="ECO:0000256" key="2">
    <source>
        <dbReference type="ARBA" id="ARBA00022741"/>
    </source>
</evidence>
<dbReference type="Pfam" id="PF13541">
    <property type="entry name" value="ChlI"/>
    <property type="match status" value="1"/>
</dbReference>
<organism evidence="15 16">
    <name type="scientific">Candidatus Woesebacteria bacterium RIFOXYB1_FULL_38_16</name>
    <dbReference type="NCBI Taxonomy" id="1802538"/>
    <lineage>
        <taxon>Bacteria</taxon>
        <taxon>Candidatus Woeseibacteriota</taxon>
    </lineage>
</organism>
<keyword evidence="10 11" id="KW-0234">DNA repair</keyword>
<dbReference type="InterPro" id="IPR004504">
    <property type="entry name" value="DNA_repair_RadA"/>
</dbReference>
<dbReference type="InterPro" id="IPR020588">
    <property type="entry name" value="RecA_ATP-bd"/>
</dbReference>
<dbReference type="SUPFAM" id="SSF52540">
    <property type="entry name" value="P-loop containing nucleoside triphosphate hydrolases"/>
    <property type="match status" value="1"/>
</dbReference>
<keyword evidence="6 13" id="KW-0862">Zinc</keyword>
<evidence type="ECO:0000256" key="6">
    <source>
        <dbReference type="ARBA" id="ARBA00022833"/>
    </source>
</evidence>
<dbReference type="PRINTS" id="PR01874">
    <property type="entry name" value="DNAREPAIRADA"/>
</dbReference>
<keyword evidence="2 11" id="KW-0547">Nucleotide-binding</keyword>
<evidence type="ECO:0000256" key="10">
    <source>
        <dbReference type="ARBA" id="ARBA00023204"/>
    </source>
</evidence>
<evidence type="ECO:0000256" key="3">
    <source>
        <dbReference type="ARBA" id="ARBA00022763"/>
    </source>
</evidence>
<feature type="region of interest" description="Lon-protease-like" evidence="11">
    <location>
        <begin position="348"/>
        <end position="437"/>
    </location>
</feature>
<comment type="domain">
    <text evidence="11">The middle region has homology to RecA with ATPase motifs including the RadA KNRFG motif, while the C-terminus is homologous to Lon protease.</text>
</comment>
<feature type="domain" description="RecA family profile 1" evidence="14">
    <location>
        <begin position="67"/>
        <end position="212"/>
    </location>
</feature>
<evidence type="ECO:0000256" key="12">
    <source>
        <dbReference type="NCBIfam" id="TIGR00416"/>
    </source>
</evidence>
<dbReference type="SMART" id="SM00382">
    <property type="entry name" value="AAA"/>
    <property type="match status" value="1"/>
</dbReference>
<dbReference type="PROSITE" id="PS50162">
    <property type="entry name" value="RECA_2"/>
    <property type="match status" value="1"/>
</dbReference>
<dbReference type="GO" id="GO:0005524">
    <property type="term" value="F:ATP binding"/>
    <property type="evidence" value="ECO:0007669"/>
    <property type="project" value="UniProtKB-UniRule"/>
</dbReference>
<dbReference type="CDD" id="cd01121">
    <property type="entry name" value="RadA_SMS_N"/>
    <property type="match status" value="1"/>
</dbReference>
<keyword evidence="9 11" id="KW-0238">DNA-binding</keyword>
<dbReference type="STRING" id="1802538.A2382_02330"/>
<protein>
    <recommendedName>
        <fullName evidence="11 12">DNA repair protein RadA</fullName>
    </recommendedName>
</protein>
<evidence type="ECO:0000313" key="16">
    <source>
        <dbReference type="Proteomes" id="UP000178999"/>
    </source>
</evidence>
<dbReference type="InterPro" id="IPR020568">
    <property type="entry name" value="Ribosomal_Su5_D2-typ_SF"/>
</dbReference>
<feature type="short sequence motif" description="RadA KNRFG motif" evidence="11">
    <location>
        <begin position="249"/>
        <end position="253"/>
    </location>
</feature>
<dbReference type="FunFam" id="3.40.50.300:FF:000050">
    <property type="entry name" value="DNA repair protein RadA"/>
    <property type="match status" value="1"/>
</dbReference>
<dbReference type="SUPFAM" id="SSF54211">
    <property type="entry name" value="Ribosomal protein S5 domain 2-like"/>
    <property type="match status" value="1"/>
</dbReference>
<dbReference type="InterPro" id="IPR003593">
    <property type="entry name" value="AAA+_ATPase"/>
</dbReference>
<dbReference type="NCBIfam" id="TIGR00416">
    <property type="entry name" value="sms"/>
    <property type="match status" value="1"/>
</dbReference>
<proteinExistence type="inferred from homology"/>
<evidence type="ECO:0000256" key="4">
    <source>
        <dbReference type="ARBA" id="ARBA00022771"/>
    </source>
</evidence>
<dbReference type="PANTHER" id="PTHR32472">
    <property type="entry name" value="DNA REPAIR PROTEIN RADA"/>
    <property type="match status" value="1"/>
</dbReference>
<dbReference type="HAMAP" id="MF_01498">
    <property type="entry name" value="RadA_bact"/>
    <property type="match status" value="1"/>
</dbReference>
<comment type="caution">
    <text evidence="15">The sequence shown here is derived from an EMBL/GenBank/DDBJ whole genome shotgun (WGS) entry which is preliminary data.</text>
</comment>
<dbReference type="GO" id="GO:0140664">
    <property type="term" value="F:ATP-dependent DNA damage sensor activity"/>
    <property type="evidence" value="ECO:0007669"/>
    <property type="project" value="InterPro"/>
</dbReference>
<keyword evidence="7 11" id="KW-0067">ATP-binding</keyword>
<reference evidence="15 16" key="1">
    <citation type="journal article" date="2016" name="Nat. Commun.">
        <title>Thousands of microbial genomes shed light on interconnected biogeochemical processes in an aquifer system.</title>
        <authorList>
            <person name="Anantharaman K."/>
            <person name="Brown C.T."/>
            <person name="Hug L.A."/>
            <person name="Sharon I."/>
            <person name="Castelle C.J."/>
            <person name="Probst A.J."/>
            <person name="Thomas B.C."/>
            <person name="Singh A."/>
            <person name="Wilkins M.J."/>
            <person name="Karaoz U."/>
            <person name="Brodie E.L."/>
            <person name="Williams K.H."/>
            <person name="Hubbard S.S."/>
            <person name="Banfield J.F."/>
        </authorList>
    </citation>
    <scope>NUCLEOTIDE SEQUENCE [LARGE SCALE GENOMIC DNA]</scope>
</reference>
<dbReference type="Pfam" id="PF13481">
    <property type="entry name" value="AAA_25"/>
    <property type="match status" value="1"/>
</dbReference>
<evidence type="ECO:0000259" key="14">
    <source>
        <dbReference type="PROSITE" id="PS50162"/>
    </source>
</evidence>
<evidence type="ECO:0000256" key="1">
    <source>
        <dbReference type="ARBA" id="ARBA00022723"/>
    </source>
</evidence>
<dbReference type="InterPro" id="IPR014721">
    <property type="entry name" value="Ribsml_uS5_D2-typ_fold_subgr"/>
</dbReference>
<dbReference type="GO" id="GO:0000725">
    <property type="term" value="P:recombinational repair"/>
    <property type="evidence" value="ECO:0007669"/>
    <property type="project" value="UniProtKB-UniRule"/>
</dbReference>
<keyword evidence="8 11" id="KW-0346">Stress response</keyword>
<dbReference type="PANTHER" id="PTHR32472:SF10">
    <property type="entry name" value="DNA REPAIR PROTEIN RADA-LIKE PROTEIN"/>
    <property type="match status" value="1"/>
</dbReference>
<keyword evidence="4 13" id="KW-0863">Zinc-finger</keyword>
<evidence type="ECO:0000256" key="9">
    <source>
        <dbReference type="ARBA" id="ARBA00023125"/>
    </source>
</evidence>
<sequence>MGKRSKYICQQCGFSQIGWAGKCPQCGAWGSLVETLDETSFSKKSSFRAKKSPPVQAIKLSSINPQKRERVITKISELDRVLGGGIVPGQVILLAGEPGIGKSTILLQLAENLGNVIYVSGEESAEQISLRAHRLNVKSNQIQIISETNIDSIIEELKTSKSSLFIIDSIQTMYTNDLSGMSGSVGQVRECASRLVQLAKKSQVPTILVGHATKQGSVAGPATLAHMVDTVCWFEGDKQTDLRIIRSHKNRFGPTDEIGIFKMESQGLVSVDDIGSLFMSEHDKAVPGSILASIMEGTRPLLVEIQSLVIPSKTPYPKRIAQGIDSRRIELLLAILTQRAGVNIIDQDVFVNVVGGIVIKEPAADLAIALSLASAYLNKATSQKTLAIGELGLLGEVRRVPNEEKRIKEARRQGIRNIVSSAKDNSLRLIISTLFKK</sequence>
<dbReference type="GO" id="GO:0016787">
    <property type="term" value="F:hydrolase activity"/>
    <property type="evidence" value="ECO:0007669"/>
    <property type="project" value="UniProtKB-KW"/>
</dbReference>
<evidence type="ECO:0000256" key="5">
    <source>
        <dbReference type="ARBA" id="ARBA00022801"/>
    </source>
</evidence>
<accession>A0A1F8CRZ8</accession>
<dbReference type="GO" id="GO:0008270">
    <property type="term" value="F:zinc ion binding"/>
    <property type="evidence" value="ECO:0007669"/>
    <property type="project" value="UniProtKB-KW"/>
</dbReference>
<evidence type="ECO:0000256" key="7">
    <source>
        <dbReference type="ARBA" id="ARBA00022840"/>
    </source>
</evidence>
<dbReference type="GO" id="GO:0005829">
    <property type="term" value="C:cytosol"/>
    <property type="evidence" value="ECO:0007669"/>
    <property type="project" value="TreeGrafter"/>
</dbReference>
<dbReference type="InterPro" id="IPR027417">
    <property type="entry name" value="P-loop_NTPase"/>
</dbReference>
<name>A0A1F8CRZ8_9BACT</name>
<keyword evidence="5" id="KW-0378">Hydrolase</keyword>
<evidence type="ECO:0000256" key="8">
    <source>
        <dbReference type="ARBA" id="ARBA00023016"/>
    </source>
</evidence>
<dbReference type="Proteomes" id="UP000178999">
    <property type="component" value="Unassembled WGS sequence"/>
</dbReference>
<dbReference type="Pfam" id="PF18073">
    <property type="entry name" value="Zn_ribbon_LapB"/>
    <property type="match status" value="1"/>
</dbReference>
<dbReference type="Gene3D" id="3.40.50.300">
    <property type="entry name" value="P-loop containing nucleotide triphosphate hydrolases"/>
    <property type="match status" value="1"/>
</dbReference>
<keyword evidence="1 11" id="KW-0479">Metal-binding</keyword>
<feature type="binding site" evidence="11">
    <location>
        <begin position="96"/>
        <end position="103"/>
    </location>
    <ligand>
        <name>ATP</name>
        <dbReference type="ChEBI" id="CHEBI:30616"/>
    </ligand>
</feature>
<comment type="function">
    <text evidence="13">DNA-dependent ATPase involved in processing of recombination intermediates, plays a role in repairing DNA breaks. Stimulates the branch migration of RecA-mediated strand transfer reactions, allowing the 3' invading strand to extend heteroduplex DNA faster. Binds ssDNA in the presence of ADP but not other nucleotides, has ATPase activity that is stimulated by ssDNA and various branched DNA structures, but inhibited by SSB. Does not have RecA's homology-searching function.</text>
</comment>
<dbReference type="InterPro" id="IPR041166">
    <property type="entry name" value="Rubredoxin_2"/>
</dbReference>
<dbReference type="Gene3D" id="3.30.230.10">
    <property type="match status" value="1"/>
</dbReference>
<comment type="function">
    <text evidence="11">Plays a role in repairing double-strand DNA breaks, probably involving stabilizing or processing branched DNA or blocked replication forks.</text>
</comment>
<dbReference type="AlphaFoldDB" id="A0A1F8CRZ8"/>
<gene>
    <name evidence="11" type="primary">radA</name>
    <name evidence="15" type="ORF">A2382_02330</name>
</gene>
<evidence type="ECO:0000256" key="13">
    <source>
        <dbReference type="RuleBase" id="RU003555"/>
    </source>
</evidence>
<comment type="similarity">
    <text evidence="11 13">Belongs to the RecA family. RadA subfamily.</text>
</comment>
<dbReference type="GO" id="GO:0003684">
    <property type="term" value="F:damaged DNA binding"/>
    <property type="evidence" value="ECO:0007669"/>
    <property type="project" value="InterPro"/>
</dbReference>